<dbReference type="AlphaFoldDB" id="A1C5Q0"/>
<feature type="transmembrane region" description="Helical" evidence="6">
    <location>
        <begin position="172"/>
        <end position="193"/>
    </location>
</feature>
<evidence type="ECO:0000256" key="6">
    <source>
        <dbReference type="SAM" id="Phobius"/>
    </source>
</evidence>
<dbReference type="EMBL" id="DS027004">
    <property type="protein sequence ID" value="EAW15018.1"/>
    <property type="molecule type" value="Genomic_DNA"/>
</dbReference>
<keyword evidence="2 6" id="KW-0812">Transmembrane</keyword>
<evidence type="ECO:0000256" key="1">
    <source>
        <dbReference type="ARBA" id="ARBA00004141"/>
    </source>
</evidence>
<evidence type="ECO:0000259" key="7">
    <source>
        <dbReference type="Pfam" id="PF20684"/>
    </source>
</evidence>
<name>A1C5Q0_ASPCL</name>
<dbReference type="VEuPathDB" id="FungiDB:ACLA_004320"/>
<dbReference type="Pfam" id="PF20684">
    <property type="entry name" value="Fung_rhodopsin"/>
    <property type="match status" value="1"/>
</dbReference>
<dbReference type="PANTHER" id="PTHR33048:SF140">
    <property type="entry name" value="ATPASE, PUTATIVE (EUROFUNG)-RELATED"/>
    <property type="match status" value="1"/>
</dbReference>
<evidence type="ECO:0000313" key="8">
    <source>
        <dbReference type="EMBL" id="EAW15018.1"/>
    </source>
</evidence>
<sequence>MLTGRSESVIIATAVFLGISFLTFCLRCYVRFGLMRVAGCDDYLMVAGMIFNIGLATSSILGATYGIGRPLIYFENRRSDFRRALLCFWVGQLFYCFASVLVRLSITITLLRLAVHRLQRRILYGVAILSTIAGLIFFFFTVFFCNPVVHHWERAKHQTSCTEVDYLLGVGYTYSLVAAACDFTIGILPYFMIGKLQMEWKLKMAVIALLSIGCLAGAAVIVRIPFLHMAASGEFLYRSTQITIWSNIETSLGITAGSLMTIRPFLRAIGRVSLKYLT</sequence>
<dbReference type="Proteomes" id="UP000006701">
    <property type="component" value="Unassembled WGS sequence"/>
</dbReference>
<dbReference type="OMA" id="MENRDAN"/>
<protein>
    <recommendedName>
        <fullName evidence="7">Rhodopsin domain-containing protein</fullName>
    </recommendedName>
</protein>
<feature type="transmembrane region" description="Helical" evidence="6">
    <location>
        <begin position="6"/>
        <end position="30"/>
    </location>
</feature>
<feature type="transmembrane region" description="Helical" evidence="6">
    <location>
        <begin position="88"/>
        <end position="111"/>
    </location>
</feature>
<dbReference type="KEGG" id="act:ACLA_004320"/>
<dbReference type="InterPro" id="IPR052337">
    <property type="entry name" value="SAT4-like"/>
</dbReference>
<feature type="transmembrane region" description="Helical" evidence="6">
    <location>
        <begin position="42"/>
        <end position="68"/>
    </location>
</feature>
<dbReference type="RefSeq" id="XP_001276444.1">
    <property type="nucleotide sequence ID" value="XM_001276443.1"/>
</dbReference>
<dbReference type="InterPro" id="IPR049326">
    <property type="entry name" value="Rhodopsin_dom_fungi"/>
</dbReference>
<dbReference type="GO" id="GO:0016020">
    <property type="term" value="C:membrane"/>
    <property type="evidence" value="ECO:0007669"/>
    <property type="project" value="UniProtKB-SubCell"/>
</dbReference>
<comment type="similarity">
    <text evidence="5">Belongs to the SAT4 family.</text>
</comment>
<evidence type="ECO:0000256" key="2">
    <source>
        <dbReference type="ARBA" id="ARBA00022692"/>
    </source>
</evidence>
<dbReference type="GeneID" id="4708329"/>
<dbReference type="HOGENOM" id="CLU_028200_3_4_1"/>
<feature type="transmembrane region" description="Helical" evidence="6">
    <location>
        <begin position="205"/>
        <end position="224"/>
    </location>
</feature>
<feature type="domain" description="Rhodopsin" evidence="7">
    <location>
        <begin position="26"/>
        <end position="267"/>
    </location>
</feature>
<dbReference type="PANTHER" id="PTHR33048">
    <property type="entry name" value="PTH11-LIKE INTEGRAL MEMBRANE PROTEIN (AFU_ORTHOLOGUE AFUA_5G11245)"/>
    <property type="match status" value="1"/>
</dbReference>
<evidence type="ECO:0000256" key="4">
    <source>
        <dbReference type="ARBA" id="ARBA00023136"/>
    </source>
</evidence>
<gene>
    <name evidence="8" type="ORF">ACLA_004320</name>
</gene>
<accession>A1C5Q0</accession>
<keyword evidence="3 6" id="KW-1133">Transmembrane helix</keyword>
<comment type="subcellular location">
    <subcellularLocation>
        <location evidence="1">Membrane</location>
        <topology evidence="1">Multi-pass membrane protein</topology>
    </subcellularLocation>
</comment>
<reference evidence="8 9" key="1">
    <citation type="journal article" date="2008" name="PLoS Genet.">
        <title>Genomic islands in the pathogenic filamentous fungus Aspergillus fumigatus.</title>
        <authorList>
            <person name="Fedorova N.D."/>
            <person name="Khaldi N."/>
            <person name="Joardar V.S."/>
            <person name="Maiti R."/>
            <person name="Amedeo P."/>
            <person name="Anderson M.J."/>
            <person name="Crabtree J."/>
            <person name="Silva J.C."/>
            <person name="Badger J.H."/>
            <person name="Albarraq A."/>
            <person name="Angiuoli S."/>
            <person name="Bussey H."/>
            <person name="Bowyer P."/>
            <person name="Cotty P.J."/>
            <person name="Dyer P.S."/>
            <person name="Egan A."/>
            <person name="Galens K."/>
            <person name="Fraser-Liggett C.M."/>
            <person name="Haas B.J."/>
            <person name="Inman J.M."/>
            <person name="Kent R."/>
            <person name="Lemieux S."/>
            <person name="Malavazi I."/>
            <person name="Orvis J."/>
            <person name="Roemer T."/>
            <person name="Ronning C.M."/>
            <person name="Sundaram J.P."/>
            <person name="Sutton G."/>
            <person name="Turner G."/>
            <person name="Venter J.C."/>
            <person name="White O.R."/>
            <person name="Whitty B.R."/>
            <person name="Youngman P."/>
            <person name="Wolfe K.H."/>
            <person name="Goldman G.H."/>
            <person name="Wortman J.R."/>
            <person name="Jiang B."/>
            <person name="Denning D.W."/>
            <person name="Nierman W.C."/>
        </authorList>
    </citation>
    <scope>NUCLEOTIDE SEQUENCE [LARGE SCALE GENOMIC DNA]</scope>
    <source>
        <strain evidence="9">ATCC 1007 / CBS 513.65 / DSM 816 / NCTC 3887 / NRRL 1</strain>
    </source>
</reference>
<evidence type="ECO:0000256" key="5">
    <source>
        <dbReference type="ARBA" id="ARBA00038359"/>
    </source>
</evidence>
<evidence type="ECO:0000256" key="3">
    <source>
        <dbReference type="ARBA" id="ARBA00022989"/>
    </source>
</evidence>
<proteinExistence type="inferred from homology"/>
<feature type="transmembrane region" description="Helical" evidence="6">
    <location>
        <begin position="123"/>
        <end position="144"/>
    </location>
</feature>
<dbReference type="OrthoDB" id="3897607at2759"/>
<keyword evidence="9" id="KW-1185">Reference proteome</keyword>
<evidence type="ECO:0000313" key="9">
    <source>
        <dbReference type="Proteomes" id="UP000006701"/>
    </source>
</evidence>
<organism evidence="8 9">
    <name type="scientific">Aspergillus clavatus (strain ATCC 1007 / CBS 513.65 / DSM 816 / NCTC 3887 / NRRL 1 / QM 1276 / 107)</name>
    <dbReference type="NCBI Taxonomy" id="344612"/>
    <lineage>
        <taxon>Eukaryota</taxon>
        <taxon>Fungi</taxon>
        <taxon>Dikarya</taxon>
        <taxon>Ascomycota</taxon>
        <taxon>Pezizomycotina</taxon>
        <taxon>Eurotiomycetes</taxon>
        <taxon>Eurotiomycetidae</taxon>
        <taxon>Eurotiales</taxon>
        <taxon>Aspergillaceae</taxon>
        <taxon>Aspergillus</taxon>
        <taxon>Aspergillus subgen. Fumigati</taxon>
    </lineage>
</organism>
<keyword evidence="4 6" id="KW-0472">Membrane</keyword>